<dbReference type="EMBL" id="JAKKSL010000007">
    <property type="protein sequence ID" value="MCI2286040.1"/>
    <property type="molecule type" value="Genomic_DNA"/>
</dbReference>
<keyword evidence="2" id="KW-0472">Membrane</keyword>
<feature type="compositionally biased region" description="Polar residues" evidence="1">
    <location>
        <begin position="530"/>
        <end position="541"/>
    </location>
</feature>
<feature type="compositionally biased region" description="Low complexity" evidence="1">
    <location>
        <begin position="518"/>
        <end position="529"/>
    </location>
</feature>
<feature type="transmembrane region" description="Helical" evidence="2">
    <location>
        <begin position="378"/>
        <end position="399"/>
    </location>
</feature>
<feature type="transmembrane region" description="Helical" evidence="2">
    <location>
        <begin position="351"/>
        <end position="371"/>
    </location>
</feature>
<evidence type="ECO:0000259" key="3">
    <source>
        <dbReference type="Pfam" id="PF07916"/>
    </source>
</evidence>
<dbReference type="Pfam" id="PF07916">
    <property type="entry name" value="TraG_N"/>
    <property type="match status" value="1"/>
</dbReference>
<keyword evidence="2" id="KW-1133">Transmembrane helix</keyword>
<gene>
    <name evidence="4" type="ORF">L3081_24775</name>
</gene>
<evidence type="ECO:0000256" key="2">
    <source>
        <dbReference type="SAM" id="Phobius"/>
    </source>
</evidence>
<sequence>MSSVEIRVLGDFDFIEQIIHGVARVYNQDGVFNTASGILLMLLLLWASIGHIMNPDKAPFPFREFLMGLIGWIVFASPMSPKYDVELTSIRDAHRFTVINDVPFIAAVPSAIASNFFSGIREIMEVSFAPVTFSSGDKEADPLSALVKMYDQRPPTSMQFKSNNKGYDLGKTITEYVQNCYVVDHELTGRDPTMSIELLRTTTISQSLFQALKVTYDFLQTDVYLTAGGSHFGTQMACPDAHSAIMSALNNTTLENNLTDFYEKKGVSREALRNASAMIYGSYGIGPSPYDIQLGMFQSYMIRDGLKNTSLENYTDQMVFQGMRKRVYEKAGERALFNQIAIPVITALECFAFYMAPIMMLLAVLGGLGFAMIKKYMMLILFVNLWSFISIFVNLYTAISVENALGAASGFDPFSFDSLPDTILEVEGFLATAAALTASIPMLAMFLLYGGVHSMMGVMRNVASGSVDGNMGAPTISSNMNGGALKMGDEGKIFGTSTGAYTTNHTLSSNLSVGSSSISDIQSSGRSASMQTVQSEVTSSQGSYSQALSQAVVSGMGSASSVDKVNAQNWSEMNTDTKLSTLANTTRANESFSNEERAQMAIKGGAASRPSGRKSICGD</sequence>
<dbReference type="Proteomes" id="UP001139646">
    <property type="component" value="Unassembled WGS sequence"/>
</dbReference>
<feature type="domain" description="TraG N-terminal Proteobacteria" evidence="3">
    <location>
        <begin position="8"/>
        <end position="465"/>
    </location>
</feature>
<name>A0ABS9X723_9GAMM</name>
<dbReference type="InterPro" id="IPR012931">
    <property type="entry name" value="TraG_N_Proteobacteria"/>
</dbReference>
<evidence type="ECO:0000313" key="4">
    <source>
        <dbReference type="EMBL" id="MCI2286040.1"/>
    </source>
</evidence>
<feature type="transmembrane region" description="Helical" evidence="2">
    <location>
        <begin position="31"/>
        <end position="53"/>
    </location>
</feature>
<feature type="region of interest" description="Disordered" evidence="1">
    <location>
        <begin position="571"/>
        <end position="619"/>
    </location>
</feature>
<evidence type="ECO:0000313" key="5">
    <source>
        <dbReference type="Proteomes" id="UP001139646"/>
    </source>
</evidence>
<feature type="compositionally biased region" description="Polar residues" evidence="1">
    <location>
        <begin position="571"/>
        <end position="592"/>
    </location>
</feature>
<dbReference type="RefSeq" id="WP_242289149.1">
    <property type="nucleotide sequence ID" value="NZ_JAKKSL010000007.1"/>
</dbReference>
<proteinExistence type="predicted"/>
<reference evidence="4" key="1">
    <citation type="submission" date="2022-01" db="EMBL/GenBank/DDBJ databases">
        <title>Colwellia maritima, isolated from seawater.</title>
        <authorList>
            <person name="Kristyanto S."/>
            <person name="Jung J."/>
            <person name="Jeon C.O."/>
        </authorList>
    </citation>
    <scope>NUCLEOTIDE SEQUENCE</scope>
    <source>
        <strain evidence="4">MSW7</strain>
    </source>
</reference>
<keyword evidence="5" id="KW-1185">Reference proteome</keyword>
<feature type="transmembrane region" description="Helical" evidence="2">
    <location>
        <begin position="429"/>
        <end position="450"/>
    </location>
</feature>
<organism evidence="4 5">
    <name type="scientific">Colwellia maritima</name>
    <dbReference type="NCBI Taxonomy" id="2912588"/>
    <lineage>
        <taxon>Bacteria</taxon>
        <taxon>Pseudomonadati</taxon>
        <taxon>Pseudomonadota</taxon>
        <taxon>Gammaproteobacteria</taxon>
        <taxon>Alteromonadales</taxon>
        <taxon>Colwelliaceae</taxon>
        <taxon>Colwellia</taxon>
    </lineage>
</organism>
<keyword evidence="2" id="KW-0812">Transmembrane</keyword>
<comment type="caution">
    <text evidence="4">The sequence shown here is derived from an EMBL/GenBank/DDBJ whole genome shotgun (WGS) entry which is preliminary data.</text>
</comment>
<protein>
    <submittedName>
        <fullName evidence="4">Conjugal transfer protein TraG N-terminal domain-containing protein</fullName>
    </submittedName>
</protein>
<feature type="region of interest" description="Disordered" evidence="1">
    <location>
        <begin position="518"/>
        <end position="541"/>
    </location>
</feature>
<accession>A0ABS9X723</accession>
<evidence type="ECO:0000256" key="1">
    <source>
        <dbReference type="SAM" id="MobiDB-lite"/>
    </source>
</evidence>